<evidence type="ECO:0000313" key="2">
    <source>
        <dbReference type="EMBL" id="HIS78866.1"/>
    </source>
</evidence>
<feature type="domain" description="Beta-lactamase-related" evidence="1">
    <location>
        <begin position="78"/>
        <end position="330"/>
    </location>
</feature>
<evidence type="ECO:0000259" key="1">
    <source>
        <dbReference type="Pfam" id="PF00144"/>
    </source>
</evidence>
<proteinExistence type="predicted"/>
<reference evidence="2" key="1">
    <citation type="submission" date="2020-10" db="EMBL/GenBank/DDBJ databases">
        <authorList>
            <person name="Gilroy R."/>
        </authorList>
    </citation>
    <scope>NUCLEOTIDE SEQUENCE</scope>
    <source>
        <strain evidence="2">6086</strain>
    </source>
</reference>
<name>A0A9D1FS16_9FIRM</name>
<dbReference type="AlphaFoldDB" id="A0A9D1FS16"/>
<comment type="caution">
    <text evidence="2">The sequence shown here is derived from an EMBL/GenBank/DDBJ whole genome shotgun (WGS) entry which is preliminary data.</text>
</comment>
<protein>
    <submittedName>
        <fullName evidence="2">Serine hydrolase</fullName>
    </submittedName>
</protein>
<dbReference type="InterPro" id="IPR001466">
    <property type="entry name" value="Beta-lactam-related"/>
</dbReference>
<gene>
    <name evidence="2" type="ORF">IAD03_05795</name>
</gene>
<dbReference type="Gene3D" id="3.40.710.10">
    <property type="entry name" value="DD-peptidase/beta-lactamase superfamily"/>
    <property type="match status" value="1"/>
</dbReference>
<dbReference type="EMBL" id="DVJM01000114">
    <property type="protein sequence ID" value="HIS78866.1"/>
    <property type="molecule type" value="Genomic_DNA"/>
</dbReference>
<dbReference type="InterPro" id="IPR012338">
    <property type="entry name" value="Beta-lactam/transpept-like"/>
</dbReference>
<reference evidence="2" key="2">
    <citation type="journal article" date="2021" name="PeerJ">
        <title>Extensive microbial diversity within the chicken gut microbiome revealed by metagenomics and culture.</title>
        <authorList>
            <person name="Gilroy R."/>
            <person name="Ravi A."/>
            <person name="Getino M."/>
            <person name="Pursley I."/>
            <person name="Horton D.L."/>
            <person name="Alikhan N.F."/>
            <person name="Baker D."/>
            <person name="Gharbi K."/>
            <person name="Hall N."/>
            <person name="Watson M."/>
            <person name="Adriaenssens E.M."/>
            <person name="Foster-Nyarko E."/>
            <person name="Jarju S."/>
            <person name="Secka A."/>
            <person name="Antonio M."/>
            <person name="Oren A."/>
            <person name="Chaudhuri R.R."/>
            <person name="La Ragione R."/>
            <person name="Hildebrand F."/>
            <person name="Pallen M.J."/>
        </authorList>
    </citation>
    <scope>NUCLEOTIDE SEQUENCE</scope>
    <source>
        <strain evidence="2">6086</strain>
    </source>
</reference>
<dbReference type="SUPFAM" id="SSF56601">
    <property type="entry name" value="beta-lactamase/transpeptidase-like"/>
    <property type="match status" value="1"/>
</dbReference>
<dbReference type="InterPro" id="IPR050789">
    <property type="entry name" value="Diverse_Enzym_Activities"/>
</dbReference>
<dbReference type="Pfam" id="PF00144">
    <property type="entry name" value="Beta-lactamase"/>
    <property type="match status" value="1"/>
</dbReference>
<evidence type="ECO:0000313" key="3">
    <source>
        <dbReference type="Proteomes" id="UP000824141"/>
    </source>
</evidence>
<sequence>MDLISQVKMADVMMKFLRGDMIHLTPYPFTAGKPAFEPDGDPRLPRSTPEREGIPSGYLRDFFRQADGAGELPLLHSAAVLCHGKLVACVSRAPYSAALPHMTFSFSKTVVSMAVGMAAAEGLLSVEDSVVSFFPEKQPPLFRSPRMAAMKIRHLLTMTSGANFSEAGSEMERDWVRGFFYSDCAYMPGEKFHYNSMNSYLLAAILRKVTGQTLTEYLTPRLFEPLGIPPVYWETCPMGIEKGGWGLYLRVTDMAKLGELCLRGGMWEGKRILSEEWLKEMLSFEVETEHDGMTRYGYQLWSFPAPHSYQFNGVFGQYAVVLPELDMVIATTGGDASLFFNRVLDAIDDFFGSGAPARYAQWLEEHPSCRAGRLCRDPMRDDPKSLRLLRDPWTDPEPVGWFSRLCALFSARSSGDSSPASVLPDAALRFCTAVDSGENAVCSVGPGWYRLEKSFASLLPLILAGVTNNFSAPLSGLRFRAEGGRLFVDAAMGGDGAVSFPVGVNGRAERGTVVIHGEPYAIAARAQFRLDEEGRDVLFLDVFFLEAPSVRRLKIIRTGEDSILVRFLEYPSVEEAARMLLTLVGGDTGASGGVWDLFGQDVIRHRLYGRMKEICFPRAAGRLQARREELPESVPEQK</sequence>
<dbReference type="PANTHER" id="PTHR43283:SF7">
    <property type="entry name" value="BETA-LACTAMASE-RELATED DOMAIN-CONTAINING PROTEIN"/>
    <property type="match status" value="1"/>
</dbReference>
<dbReference type="Proteomes" id="UP000824141">
    <property type="component" value="Unassembled WGS sequence"/>
</dbReference>
<organism evidence="2 3">
    <name type="scientific">Candidatus Caccousia stercoris</name>
    <dbReference type="NCBI Taxonomy" id="2840723"/>
    <lineage>
        <taxon>Bacteria</taxon>
        <taxon>Bacillati</taxon>
        <taxon>Bacillota</taxon>
        <taxon>Clostridia</taxon>
        <taxon>Eubacteriales</taxon>
        <taxon>Oscillospiraceae</taxon>
        <taxon>Oscillospiraceae incertae sedis</taxon>
        <taxon>Candidatus Caccousia</taxon>
    </lineage>
</organism>
<keyword evidence="2" id="KW-0378">Hydrolase</keyword>
<dbReference type="GO" id="GO:0016787">
    <property type="term" value="F:hydrolase activity"/>
    <property type="evidence" value="ECO:0007669"/>
    <property type="project" value="UniProtKB-KW"/>
</dbReference>
<dbReference type="PANTHER" id="PTHR43283">
    <property type="entry name" value="BETA-LACTAMASE-RELATED"/>
    <property type="match status" value="1"/>
</dbReference>
<accession>A0A9D1FS16</accession>